<feature type="region of interest" description="Disordered" evidence="1">
    <location>
        <begin position="370"/>
        <end position="399"/>
    </location>
</feature>
<keyword evidence="2" id="KW-0472">Membrane</keyword>
<evidence type="ECO:0000256" key="2">
    <source>
        <dbReference type="SAM" id="Phobius"/>
    </source>
</evidence>
<dbReference type="Proteomes" id="UP000094455">
    <property type="component" value="Unassembled WGS sequence"/>
</dbReference>
<keyword evidence="2" id="KW-0812">Transmembrane</keyword>
<dbReference type="AlphaFoldDB" id="A0A1E3NPK0"/>
<evidence type="ECO:0000256" key="1">
    <source>
        <dbReference type="SAM" id="MobiDB-lite"/>
    </source>
</evidence>
<name>A0A1E3NPK0_9ASCO</name>
<evidence type="ECO:0000313" key="4">
    <source>
        <dbReference type="Proteomes" id="UP000094455"/>
    </source>
</evidence>
<protein>
    <submittedName>
        <fullName evidence="3">Uncharacterized protein</fullName>
    </submittedName>
</protein>
<reference evidence="3 4" key="1">
    <citation type="journal article" date="2016" name="Proc. Natl. Acad. Sci. U.S.A.">
        <title>Comparative genomics of biotechnologically important yeasts.</title>
        <authorList>
            <person name="Riley R."/>
            <person name="Haridas S."/>
            <person name="Wolfe K.H."/>
            <person name="Lopes M.R."/>
            <person name="Hittinger C.T."/>
            <person name="Goeker M."/>
            <person name="Salamov A.A."/>
            <person name="Wisecaver J.H."/>
            <person name="Long T.M."/>
            <person name="Calvey C.H."/>
            <person name="Aerts A.L."/>
            <person name="Barry K.W."/>
            <person name="Choi C."/>
            <person name="Clum A."/>
            <person name="Coughlan A.Y."/>
            <person name="Deshpande S."/>
            <person name="Douglass A.P."/>
            <person name="Hanson S.J."/>
            <person name="Klenk H.-P."/>
            <person name="LaButti K.M."/>
            <person name="Lapidus A."/>
            <person name="Lindquist E.A."/>
            <person name="Lipzen A.M."/>
            <person name="Meier-Kolthoff J.P."/>
            <person name="Ohm R.A."/>
            <person name="Otillar R.P."/>
            <person name="Pangilinan J.L."/>
            <person name="Peng Y."/>
            <person name="Rokas A."/>
            <person name="Rosa C.A."/>
            <person name="Scheuner C."/>
            <person name="Sibirny A.A."/>
            <person name="Slot J.C."/>
            <person name="Stielow J.B."/>
            <person name="Sun H."/>
            <person name="Kurtzman C.P."/>
            <person name="Blackwell M."/>
            <person name="Grigoriev I.V."/>
            <person name="Jeffries T.W."/>
        </authorList>
    </citation>
    <scope>NUCLEOTIDE SEQUENCE [LARGE SCALE GENOMIC DNA]</scope>
    <source>
        <strain evidence="3 4">NRRL Y-2026</strain>
    </source>
</reference>
<dbReference type="RefSeq" id="XP_019019132.1">
    <property type="nucleotide sequence ID" value="XM_019164075.1"/>
</dbReference>
<keyword evidence="2" id="KW-1133">Transmembrane helix</keyword>
<feature type="transmembrane region" description="Helical" evidence="2">
    <location>
        <begin position="548"/>
        <end position="571"/>
    </location>
</feature>
<organism evidence="3 4">
    <name type="scientific">Pichia membranifaciens NRRL Y-2026</name>
    <dbReference type="NCBI Taxonomy" id="763406"/>
    <lineage>
        <taxon>Eukaryota</taxon>
        <taxon>Fungi</taxon>
        <taxon>Dikarya</taxon>
        <taxon>Ascomycota</taxon>
        <taxon>Saccharomycotina</taxon>
        <taxon>Pichiomycetes</taxon>
        <taxon>Pichiales</taxon>
        <taxon>Pichiaceae</taxon>
        <taxon>Pichia</taxon>
    </lineage>
</organism>
<keyword evidence="4" id="KW-1185">Reference proteome</keyword>
<dbReference type="GeneID" id="30180762"/>
<accession>A0A1E3NPK0</accession>
<evidence type="ECO:0000313" key="3">
    <source>
        <dbReference type="EMBL" id="ODQ48019.1"/>
    </source>
</evidence>
<proteinExistence type="predicted"/>
<gene>
    <name evidence="3" type="ORF">PICMEDRAFT_72017</name>
</gene>
<sequence>MTDRLYDLEPTFAEDTDVEGFNLGVDRFPTTGWATERAVIAKIAAVAYRRMRQRTLYSTDSAYSSIFDRYSQQCGDSHLSELSHDSFIVFGKRIKTTDTGPLNPGEEVVTYSHYEPVNNILSSLLSRKLTVNSLKQRASEYEIETTSYCQYWGINEESYQVINMLEPDLLKDQVSLFHFYQHIKRTNLELKIISRHYIPELINQEHSELSMEDKGKILRSFHSISDLFASLQSGIAHLMESRIVVNANVISAVVGDAFARMDTACDSFAMGIVILSDAYNVPLQKYFLANGKRIYEQIGLEHSSMKNTDLLPYPLLAKYCLTLSVFDLLPPFELINVPVTKAIDHCKNIQTKLEKYRGMNNEAVYMAYPENGSENPADAIPSSTADGEEEDRETNRLNGKSFIRENGSEASIFTAYNDDKQTGVNGPAIIPSTPTSPASISISAVNAVGTTTSFATTIVEDAEQRKSLQIFDPNQPGRQTEPALREIERGRNTLRDGDGGEWVEQDQREDIAVITSNSSEAEASLDEIILLETLARYYGYLCFLLEKFFVFATMAGFSGVYVLLFAFSFLYTTVVPTLYTHNPFREPGADRRVAKA</sequence>
<dbReference type="EMBL" id="KV454002">
    <property type="protein sequence ID" value="ODQ48019.1"/>
    <property type="molecule type" value="Genomic_DNA"/>
</dbReference>